<evidence type="ECO:0000313" key="1">
    <source>
        <dbReference type="EMBL" id="MDJ1128751.1"/>
    </source>
</evidence>
<dbReference type="Proteomes" id="UP001431693">
    <property type="component" value="Unassembled WGS sequence"/>
</dbReference>
<protein>
    <submittedName>
        <fullName evidence="1">C-GCAxxG-C-C family protein</fullName>
    </submittedName>
</protein>
<gene>
    <name evidence="1" type="ORF">QJ043_01435</name>
</gene>
<organism evidence="1 2">
    <name type="scientific">Kribbibacterium absianum</name>
    <dbReference type="NCBI Taxonomy" id="3044210"/>
    <lineage>
        <taxon>Bacteria</taxon>
        <taxon>Bacillati</taxon>
        <taxon>Actinomycetota</taxon>
        <taxon>Coriobacteriia</taxon>
        <taxon>Coriobacteriales</taxon>
        <taxon>Kribbibacteriaceae</taxon>
        <taxon>Kribbibacterium</taxon>
    </lineage>
</organism>
<evidence type="ECO:0000313" key="2">
    <source>
        <dbReference type="Proteomes" id="UP001431693"/>
    </source>
</evidence>
<reference evidence="1" key="1">
    <citation type="submission" date="2023-05" db="EMBL/GenBank/DDBJ databases">
        <title>[olsenella] sp. nov., isolated from a pig farm feces dump.</title>
        <authorList>
            <person name="Chang Y.-H."/>
        </authorList>
    </citation>
    <scope>NUCLEOTIDE SEQUENCE</scope>
    <source>
        <strain evidence="1">YH-ols2217</strain>
    </source>
</reference>
<comment type="caution">
    <text evidence="1">The sequence shown here is derived from an EMBL/GenBank/DDBJ whole genome shotgun (WGS) entry which is preliminary data.</text>
</comment>
<dbReference type="NCBIfam" id="TIGR01909">
    <property type="entry name" value="C_GCAxxG_C_C"/>
    <property type="match status" value="1"/>
</dbReference>
<dbReference type="RefSeq" id="WP_283712391.1">
    <property type="nucleotide sequence ID" value="NZ_JASJEW010000001.1"/>
</dbReference>
<dbReference type="Pfam" id="PF09719">
    <property type="entry name" value="C_GCAxxG_C_C"/>
    <property type="match status" value="1"/>
</dbReference>
<sequence>MAEILTRDEVVERAGELHLSGYNCAQAVACALAEALGLDIPEEQLFAATEGLGLGMGGMLGTCGAISGACVVAGLAGSSRNLEHPDSKKGTYAVCRELTQRYEDAVGSVTCGVIKGRTGGPVLLPCHPCVLTGAGIGYDVLVDNARFLAGAGTDLFRLAYD</sequence>
<proteinExistence type="predicted"/>
<dbReference type="InterPro" id="IPR010181">
    <property type="entry name" value="CGCAxxGCC_motif"/>
</dbReference>
<name>A0ABT6ZI74_9ACTN</name>
<keyword evidence="2" id="KW-1185">Reference proteome</keyword>
<dbReference type="EMBL" id="JASJEX010000001">
    <property type="protein sequence ID" value="MDJ1128751.1"/>
    <property type="molecule type" value="Genomic_DNA"/>
</dbReference>
<accession>A0ABT6ZI74</accession>